<sequence length="117" mass="13495">MVDEQFTVYFLWTKDGYTNTEEVSAFGGVSSNEDDESDDFFSDDYSSVKGYISIKGDLFTAAFSRLPVLAVRPNSTTTDVDEHDNRYGGTYCNIFFRCIEDLYDMTFELRLFFDIIE</sequence>
<accession>A0A6A6ZI41</accession>
<dbReference type="EMBL" id="MU006239">
    <property type="protein sequence ID" value="KAF2820792.1"/>
    <property type="molecule type" value="Genomic_DNA"/>
</dbReference>
<name>A0A6A6ZI41_9PLEO</name>
<protein>
    <submittedName>
        <fullName evidence="1">Uncharacterized protein</fullName>
    </submittedName>
</protein>
<proteinExistence type="predicted"/>
<reference evidence="1" key="1">
    <citation type="journal article" date="2020" name="Stud. Mycol.">
        <title>101 Dothideomycetes genomes: a test case for predicting lifestyles and emergence of pathogens.</title>
        <authorList>
            <person name="Haridas S."/>
            <person name="Albert R."/>
            <person name="Binder M."/>
            <person name="Bloem J."/>
            <person name="Labutti K."/>
            <person name="Salamov A."/>
            <person name="Andreopoulos B."/>
            <person name="Baker S."/>
            <person name="Barry K."/>
            <person name="Bills G."/>
            <person name="Bluhm B."/>
            <person name="Cannon C."/>
            <person name="Castanera R."/>
            <person name="Culley D."/>
            <person name="Daum C."/>
            <person name="Ezra D."/>
            <person name="Gonzalez J."/>
            <person name="Henrissat B."/>
            <person name="Kuo A."/>
            <person name="Liang C."/>
            <person name="Lipzen A."/>
            <person name="Lutzoni F."/>
            <person name="Magnuson J."/>
            <person name="Mondo S."/>
            <person name="Nolan M."/>
            <person name="Ohm R."/>
            <person name="Pangilinan J."/>
            <person name="Park H.-J."/>
            <person name="Ramirez L."/>
            <person name="Alfaro M."/>
            <person name="Sun H."/>
            <person name="Tritt A."/>
            <person name="Yoshinaga Y."/>
            <person name="Zwiers L.-H."/>
            <person name="Turgeon B."/>
            <person name="Goodwin S."/>
            <person name="Spatafora J."/>
            <person name="Crous P."/>
            <person name="Grigoriev I."/>
        </authorList>
    </citation>
    <scope>NUCLEOTIDE SEQUENCE</scope>
    <source>
        <strain evidence="1">CBS 113818</strain>
    </source>
</reference>
<organism evidence="1 2">
    <name type="scientific">Ophiobolus disseminans</name>
    <dbReference type="NCBI Taxonomy" id="1469910"/>
    <lineage>
        <taxon>Eukaryota</taxon>
        <taxon>Fungi</taxon>
        <taxon>Dikarya</taxon>
        <taxon>Ascomycota</taxon>
        <taxon>Pezizomycotina</taxon>
        <taxon>Dothideomycetes</taxon>
        <taxon>Pleosporomycetidae</taxon>
        <taxon>Pleosporales</taxon>
        <taxon>Pleosporineae</taxon>
        <taxon>Phaeosphaeriaceae</taxon>
        <taxon>Ophiobolus</taxon>
    </lineage>
</organism>
<keyword evidence="2" id="KW-1185">Reference proteome</keyword>
<evidence type="ECO:0000313" key="2">
    <source>
        <dbReference type="Proteomes" id="UP000799424"/>
    </source>
</evidence>
<dbReference type="AlphaFoldDB" id="A0A6A6ZI41"/>
<evidence type="ECO:0000313" key="1">
    <source>
        <dbReference type="EMBL" id="KAF2820792.1"/>
    </source>
</evidence>
<dbReference type="Proteomes" id="UP000799424">
    <property type="component" value="Unassembled WGS sequence"/>
</dbReference>
<dbReference type="OrthoDB" id="3774419at2759"/>
<gene>
    <name evidence="1" type="ORF">CC86DRAFT_411614</name>
</gene>